<evidence type="ECO:0000256" key="1">
    <source>
        <dbReference type="ARBA" id="ARBA00006738"/>
    </source>
</evidence>
<protein>
    <recommendedName>
        <fullName evidence="2">UPF0102 protein JDN41_09475</fullName>
    </recommendedName>
</protein>
<dbReference type="InterPro" id="IPR011335">
    <property type="entry name" value="Restrct_endonuc-II-like"/>
</dbReference>
<dbReference type="PANTHER" id="PTHR34039:SF1">
    <property type="entry name" value="UPF0102 PROTEIN YRAN"/>
    <property type="match status" value="1"/>
</dbReference>
<dbReference type="GO" id="GO:0003676">
    <property type="term" value="F:nucleic acid binding"/>
    <property type="evidence" value="ECO:0007669"/>
    <property type="project" value="InterPro"/>
</dbReference>
<organism evidence="3 4">
    <name type="scientific">Rhodomicrobium udaipurense</name>
    <dbReference type="NCBI Taxonomy" id="1202716"/>
    <lineage>
        <taxon>Bacteria</taxon>
        <taxon>Pseudomonadati</taxon>
        <taxon>Pseudomonadota</taxon>
        <taxon>Alphaproteobacteria</taxon>
        <taxon>Hyphomicrobiales</taxon>
        <taxon>Hyphomicrobiaceae</taxon>
        <taxon>Rhodomicrobium</taxon>
    </lineage>
</organism>
<dbReference type="EMBL" id="JAEMUK010000017">
    <property type="protein sequence ID" value="MBJ7543790.1"/>
    <property type="molecule type" value="Genomic_DNA"/>
</dbReference>
<keyword evidence="4" id="KW-1185">Reference proteome</keyword>
<gene>
    <name evidence="3" type="ORF">JDN41_09475</name>
</gene>
<reference evidence="3 4" key="1">
    <citation type="submission" date="2020-12" db="EMBL/GenBank/DDBJ databases">
        <title>Revised draft genomes of Rhodomicrobium vannielii ATCC 17100 and Rhodomicrobium udaipurense JA643.</title>
        <authorList>
            <person name="Conners E.M."/>
            <person name="Davenport E.J."/>
            <person name="Bose A."/>
        </authorList>
    </citation>
    <scope>NUCLEOTIDE SEQUENCE [LARGE SCALE GENOMIC DNA]</scope>
    <source>
        <strain evidence="3 4">JA643</strain>
    </source>
</reference>
<dbReference type="SUPFAM" id="SSF52980">
    <property type="entry name" value="Restriction endonuclease-like"/>
    <property type="match status" value="1"/>
</dbReference>
<comment type="caution">
    <text evidence="3">The sequence shown here is derived from an EMBL/GenBank/DDBJ whole genome shotgun (WGS) entry which is preliminary data.</text>
</comment>
<name>A0A8I1KHJ7_9HYPH</name>
<dbReference type="InterPro" id="IPR011856">
    <property type="entry name" value="tRNA_endonuc-like_dom_sf"/>
</dbReference>
<evidence type="ECO:0000313" key="3">
    <source>
        <dbReference type="EMBL" id="MBJ7543790.1"/>
    </source>
</evidence>
<dbReference type="HAMAP" id="MF_00048">
    <property type="entry name" value="UPF0102"/>
    <property type="match status" value="1"/>
</dbReference>
<dbReference type="Proteomes" id="UP000623250">
    <property type="component" value="Unassembled WGS sequence"/>
</dbReference>
<evidence type="ECO:0000313" key="4">
    <source>
        <dbReference type="Proteomes" id="UP000623250"/>
    </source>
</evidence>
<dbReference type="RefSeq" id="WP_052036942.1">
    <property type="nucleotide sequence ID" value="NZ_JAEMUK010000017.1"/>
</dbReference>
<dbReference type="PANTHER" id="PTHR34039">
    <property type="entry name" value="UPF0102 PROTEIN YRAN"/>
    <property type="match status" value="1"/>
</dbReference>
<dbReference type="AlphaFoldDB" id="A0A8I1KHJ7"/>
<proteinExistence type="inferred from homology"/>
<accession>A0A8I1KHJ7</accession>
<comment type="similarity">
    <text evidence="1 2">Belongs to the UPF0102 family.</text>
</comment>
<dbReference type="InterPro" id="IPR003509">
    <property type="entry name" value="UPF0102_YraN-like"/>
</dbReference>
<dbReference type="Gene3D" id="3.40.1350.10">
    <property type="match status" value="1"/>
</dbReference>
<sequence>MIAASRAGNAPNSYKIGVAAETRAKLLLEAKSYRILAERYKTKGGEIDLVAQRGDHLAFVEVKCRRTQEEAAYAVLPRQQARIATAAEVFLGEHAGLSHESASFDVILVSPTQGLSHIEQAFLA</sequence>
<evidence type="ECO:0000256" key="2">
    <source>
        <dbReference type="HAMAP-Rule" id="MF_00048"/>
    </source>
</evidence>
<dbReference type="Pfam" id="PF02021">
    <property type="entry name" value="UPF0102"/>
    <property type="match status" value="1"/>
</dbReference>
<dbReference type="NCBIfam" id="NF009151">
    <property type="entry name" value="PRK12497.1-5"/>
    <property type="match status" value="1"/>
</dbReference>